<comment type="caution">
    <text evidence="6">The sequence shown here is derived from an EMBL/GenBank/DDBJ whole genome shotgun (WGS) entry which is preliminary data.</text>
</comment>
<keyword evidence="2" id="KW-0805">Transcription regulation</keyword>
<sequence>MDIRQLNYFVRVAELGSFSRASAFLHVAQPALSRQIRNLELELKETLLIRNGRGVEPTEAGERLLTNARGIMRLMERTYEDVENARTGKSGKVAIGMPATISMAIATALIRRLREELSDARVTLVHGRSRQLQEWVLSGSLDGAIMFDAPSSPMLEIDELIREQLYLVGPESAFDDLGPIPLEELSSLPMIIAVRPNSVRVLVDSELARLGQKLNIVFELEPLDAMLDLVQDGYGFTVASRRTLKTKGRGEGLAMRKIVGPELVLPVQIVLPTRRHNNRLQEAAFRILKELSLQVLKSED</sequence>
<dbReference type="Pfam" id="PF00126">
    <property type="entry name" value="HTH_1"/>
    <property type="match status" value="1"/>
</dbReference>
<dbReference type="InterPro" id="IPR036390">
    <property type="entry name" value="WH_DNA-bd_sf"/>
</dbReference>
<dbReference type="Gene3D" id="3.40.190.290">
    <property type="match status" value="1"/>
</dbReference>
<evidence type="ECO:0000259" key="5">
    <source>
        <dbReference type="PROSITE" id="PS50931"/>
    </source>
</evidence>
<dbReference type="Gene3D" id="1.10.10.10">
    <property type="entry name" value="Winged helix-like DNA-binding domain superfamily/Winged helix DNA-binding domain"/>
    <property type="match status" value="1"/>
</dbReference>
<keyword evidence="7" id="KW-1185">Reference proteome</keyword>
<keyword evidence="4" id="KW-0804">Transcription</keyword>
<dbReference type="PROSITE" id="PS50931">
    <property type="entry name" value="HTH_LYSR"/>
    <property type="match status" value="1"/>
</dbReference>
<evidence type="ECO:0000313" key="6">
    <source>
        <dbReference type="EMBL" id="MCT7376736.1"/>
    </source>
</evidence>
<name>A0ABT2LQA5_9HYPH</name>
<keyword evidence="3" id="KW-0238">DNA-binding</keyword>
<feature type="domain" description="HTH lysR-type" evidence="5">
    <location>
        <begin position="1"/>
        <end position="58"/>
    </location>
</feature>
<organism evidence="6 7">
    <name type="scientific">Chelativorans salis</name>
    <dbReference type="NCBI Taxonomy" id="2978478"/>
    <lineage>
        <taxon>Bacteria</taxon>
        <taxon>Pseudomonadati</taxon>
        <taxon>Pseudomonadota</taxon>
        <taxon>Alphaproteobacteria</taxon>
        <taxon>Hyphomicrobiales</taxon>
        <taxon>Phyllobacteriaceae</taxon>
        <taxon>Chelativorans</taxon>
    </lineage>
</organism>
<dbReference type="SUPFAM" id="SSF46785">
    <property type="entry name" value="Winged helix' DNA-binding domain"/>
    <property type="match status" value="1"/>
</dbReference>
<evidence type="ECO:0000256" key="3">
    <source>
        <dbReference type="ARBA" id="ARBA00023125"/>
    </source>
</evidence>
<dbReference type="InterPro" id="IPR000847">
    <property type="entry name" value="LysR_HTH_N"/>
</dbReference>
<dbReference type="InterPro" id="IPR005119">
    <property type="entry name" value="LysR_subst-bd"/>
</dbReference>
<dbReference type="InterPro" id="IPR050950">
    <property type="entry name" value="HTH-type_LysR_regulators"/>
</dbReference>
<dbReference type="InterPro" id="IPR036388">
    <property type="entry name" value="WH-like_DNA-bd_sf"/>
</dbReference>
<evidence type="ECO:0000256" key="4">
    <source>
        <dbReference type="ARBA" id="ARBA00023163"/>
    </source>
</evidence>
<evidence type="ECO:0000256" key="2">
    <source>
        <dbReference type="ARBA" id="ARBA00023015"/>
    </source>
</evidence>
<comment type="similarity">
    <text evidence="1">Belongs to the LysR transcriptional regulatory family.</text>
</comment>
<proteinExistence type="inferred from homology"/>
<protein>
    <submittedName>
        <fullName evidence="6">LysR family transcriptional regulator</fullName>
    </submittedName>
</protein>
<dbReference type="RefSeq" id="WP_260904898.1">
    <property type="nucleotide sequence ID" value="NZ_JAOCZP010000005.1"/>
</dbReference>
<gene>
    <name evidence="6" type="ORF">N5A92_17020</name>
</gene>
<dbReference type="PANTHER" id="PTHR30419">
    <property type="entry name" value="HTH-TYPE TRANSCRIPTIONAL REGULATOR YBHD"/>
    <property type="match status" value="1"/>
</dbReference>
<reference evidence="6 7" key="1">
    <citation type="submission" date="2022-09" db="EMBL/GenBank/DDBJ databases">
        <title>Chelativorans salina sp. nov., a novel slightly halophilic bacterium isolated from a saline lake sediment enrichment.</title>
        <authorList>
            <person name="Gao L."/>
            <person name="Fang B.-Z."/>
            <person name="Li W.-J."/>
        </authorList>
    </citation>
    <scope>NUCLEOTIDE SEQUENCE [LARGE SCALE GENOMIC DNA]</scope>
    <source>
        <strain evidence="6 7">EGI FJ00035</strain>
    </source>
</reference>
<dbReference type="Pfam" id="PF03466">
    <property type="entry name" value="LysR_substrate"/>
    <property type="match status" value="1"/>
</dbReference>
<evidence type="ECO:0000313" key="7">
    <source>
        <dbReference type="Proteomes" id="UP001320831"/>
    </source>
</evidence>
<dbReference type="Proteomes" id="UP001320831">
    <property type="component" value="Unassembled WGS sequence"/>
</dbReference>
<dbReference type="PRINTS" id="PR00039">
    <property type="entry name" value="HTHLYSR"/>
</dbReference>
<accession>A0ABT2LQA5</accession>
<evidence type="ECO:0000256" key="1">
    <source>
        <dbReference type="ARBA" id="ARBA00009437"/>
    </source>
</evidence>
<dbReference type="SUPFAM" id="SSF53850">
    <property type="entry name" value="Periplasmic binding protein-like II"/>
    <property type="match status" value="1"/>
</dbReference>
<dbReference type="EMBL" id="JAOCZP010000005">
    <property type="protein sequence ID" value="MCT7376736.1"/>
    <property type="molecule type" value="Genomic_DNA"/>
</dbReference>